<evidence type="ECO:0000313" key="3">
    <source>
        <dbReference type="EMBL" id="KAF2850344.1"/>
    </source>
</evidence>
<evidence type="ECO:0000313" key="4">
    <source>
        <dbReference type="Proteomes" id="UP000799423"/>
    </source>
</evidence>
<reference evidence="3" key="1">
    <citation type="submission" date="2020-01" db="EMBL/GenBank/DDBJ databases">
        <authorList>
            <consortium name="DOE Joint Genome Institute"/>
            <person name="Haridas S."/>
            <person name="Albert R."/>
            <person name="Binder M."/>
            <person name="Bloem J."/>
            <person name="Labutti K."/>
            <person name="Salamov A."/>
            <person name="Andreopoulos B."/>
            <person name="Baker S.E."/>
            <person name="Barry K."/>
            <person name="Bills G."/>
            <person name="Bluhm B.H."/>
            <person name="Cannon C."/>
            <person name="Castanera R."/>
            <person name="Culley D.E."/>
            <person name="Daum C."/>
            <person name="Ezra D."/>
            <person name="Gonzalez J.B."/>
            <person name="Henrissat B."/>
            <person name="Kuo A."/>
            <person name="Liang C."/>
            <person name="Lipzen A."/>
            <person name="Lutzoni F."/>
            <person name="Magnuson J."/>
            <person name="Mondo S."/>
            <person name="Nolan M."/>
            <person name="Ohm R."/>
            <person name="Pangilinan J."/>
            <person name="Park H.-J."/>
            <person name="Ramirez L."/>
            <person name="Alfaro M."/>
            <person name="Sun H."/>
            <person name="Tritt A."/>
            <person name="Yoshinaga Y."/>
            <person name="Zwiers L.-H."/>
            <person name="Turgeon B.G."/>
            <person name="Goodwin S.B."/>
            <person name="Spatafora J.W."/>
            <person name="Crous P.W."/>
            <person name="Grigoriev I.V."/>
        </authorList>
    </citation>
    <scope>NUCLEOTIDE SEQUENCE</scope>
    <source>
        <strain evidence="3">IPT5</strain>
    </source>
</reference>
<feature type="region of interest" description="Disordered" evidence="1">
    <location>
        <begin position="400"/>
        <end position="419"/>
    </location>
</feature>
<dbReference type="Proteomes" id="UP000799423">
    <property type="component" value="Unassembled WGS sequence"/>
</dbReference>
<dbReference type="PROSITE" id="PS51257">
    <property type="entry name" value="PROKAR_LIPOPROTEIN"/>
    <property type="match status" value="1"/>
</dbReference>
<accession>A0A6A7B551</accession>
<feature type="signal peptide" evidence="2">
    <location>
        <begin position="1"/>
        <end position="19"/>
    </location>
</feature>
<sequence>MKISTLMLALAGLSTVAFACTEGESFCADGKRAVKCVGGVETPLYECDDNMHCVTLRPLPNPYCEYGPPASFASLYSSTTLAPTPTPTSTPVPTVTDVLPDPSPTCTDGDKWCDNGKTAMVCINGTEHSLYDCASDKHCVIIPTHPVPWCADGSPVNPTSLSAASPATPTPSPAKCEEFGRWCSSNTTISICLNGTASVLHNCPENHHCEFSPFKTYPRCVYNKRALAACSTTLLTVAARDIPNAQTPTAEPTADVSAAYRCTEGQLTSNGRRCYQCSNNSVKVIWKCERHHECSFSNNQPHCTRILPASAGQSAVDTGDAITTADLELSTLDTRDDDGAACGFCTSMRGLNAPLRTSNLTCRNHPELDGEYQTCVNEWCGLCIIFSERDCQGDIKWSGGRGQNSGDRKGQHGKSHFCY</sequence>
<evidence type="ECO:0000256" key="2">
    <source>
        <dbReference type="SAM" id="SignalP"/>
    </source>
</evidence>
<gene>
    <name evidence="3" type="ORF">T440DRAFT_508141</name>
</gene>
<organism evidence="3 4">
    <name type="scientific">Plenodomus tracheiphilus IPT5</name>
    <dbReference type="NCBI Taxonomy" id="1408161"/>
    <lineage>
        <taxon>Eukaryota</taxon>
        <taxon>Fungi</taxon>
        <taxon>Dikarya</taxon>
        <taxon>Ascomycota</taxon>
        <taxon>Pezizomycotina</taxon>
        <taxon>Dothideomycetes</taxon>
        <taxon>Pleosporomycetidae</taxon>
        <taxon>Pleosporales</taxon>
        <taxon>Pleosporineae</taxon>
        <taxon>Leptosphaeriaceae</taxon>
        <taxon>Plenodomus</taxon>
    </lineage>
</organism>
<evidence type="ECO:0000256" key="1">
    <source>
        <dbReference type="SAM" id="MobiDB-lite"/>
    </source>
</evidence>
<keyword evidence="4" id="KW-1185">Reference proteome</keyword>
<proteinExistence type="predicted"/>
<feature type="chain" id="PRO_5025624707" evidence="2">
    <location>
        <begin position="20"/>
        <end position="419"/>
    </location>
</feature>
<keyword evidence="2" id="KW-0732">Signal</keyword>
<protein>
    <submittedName>
        <fullName evidence="3">Uncharacterized protein</fullName>
    </submittedName>
</protein>
<dbReference type="OrthoDB" id="3685541at2759"/>
<name>A0A6A7B551_9PLEO</name>
<dbReference type="EMBL" id="MU006307">
    <property type="protein sequence ID" value="KAF2850344.1"/>
    <property type="molecule type" value="Genomic_DNA"/>
</dbReference>
<dbReference type="AlphaFoldDB" id="A0A6A7B551"/>